<name>A0A6G1DND1_9ORYZ</name>
<protein>
    <submittedName>
        <fullName evidence="1">Uncharacterized protein</fullName>
    </submittedName>
</protein>
<proteinExistence type="predicted"/>
<evidence type="ECO:0000313" key="2">
    <source>
        <dbReference type="Proteomes" id="UP000479710"/>
    </source>
</evidence>
<sequence>MKKAPEEEGRRDLAEWERRGRNLQWRGFWCVGDEQNWFSGHELPTPPDARTEAFSGEFSQLLLAYLYICLYYCR</sequence>
<evidence type="ECO:0000313" key="1">
    <source>
        <dbReference type="EMBL" id="KAF0913712.1"/>
    </source>
</evidence>
<keyword evidence="2" id="KW-1185">Reference proteome</keyword>
<organism evidence="1 2">
    <name type="scientific">Oryza meyeriana var. granulata</name>
    <dbReference type="NCBI Taxonomy" id="110450"/>
    <lineage>
        <taxon>Eukaryota</taxon>
        <taxon>Viridiplantae</taxon>
        <taxon>Streptophyta</taxon>
        <taxon>Embryophyta</taxon>
        <taxon>Tracheophyta</taxon>
        <taxon>Spermatophyta</taxon>
        <taxon>Magnoliopsida</taxon>
        <taxon>Liliopsida</taxon>
        <taxon>Poales</taxon>
        <taxon>Poaceae</taxon>
        <taxon>BOP clade</taxon>
        <taxon>Oryzoideae</taxon>
        <taxon>Oryzeae</taxon>
        <taxon>Oryzinae</taxon>
        <taxon>Oryza</taxon>
        <taxon>Oryza meyeriana</taxon>
    </lineage>
</organism>
<reference evidence="1 2" key="1">
    <citation type="submission" date="2019-11" db="EMBL/GenBank/DDBJ databases">
        <title>Whole genome sequence of Oryza granulata.</title>
        <authorList>
            <person name="Li W."/>
        </authorList>
    </citation>
    <scope>NUCLEOTIDE SEQUENCE [LARGE SCALE GENOMIC DNA]</scope>
    <source>
        <strain evidence="2">cv. Menghai</strain>
        <tissue evidence="1">Leaf</tissue>
    </source>
</reference>
<accession>A0A6G1DND1</accession>
<comment type="caution">
    <text evidence="1">The sequence shown here is derived from an EMBL/GenBank/DDBJ whole genome shotgun (WGS) entry which is preliminary data.</text>
</comment>
<dbReference type="EMBL" id="SPHZ02000006">
    <property type="protein sequence ID" value="KAF0913712.1"/>
    <property type="molecule type" value="Genomic_DNA"/>
</dbReference>
<dbReference type="Proteomes" id="UP000479710">
    <property type="component" value="Unassembled WGS sequence"/>
</dbReference>
<gene>
    <name evidence="1" type="ORF">E2562_024594</name>
</gene>
<dbReference type="AlphaFoldDB" id="A0A6G1DND1"/>